<dbReference type="RefSeq" id="WP_078818509.1">
    <property type="nucleotide sequence ID" value="NZ_FUYJ01000009.1"/>
</dbReference>
<evidence type="ECO:0000313" key="1">
    <source>
        <dbReference type="EMBL" id="SKB05064.1"/>
    </source>
</evidence>
<dbReference type="Proteomes" id="UP000190042">
    <property type="component" value="Unassembled WGS sequence"/>
</dbReference>
<reference evidence="2" key="1">
    <citation type="submission" date="2017-02" db="EMBL/GenBank/DDBJ databases">
        <authorList>
            <person name="Varghese N."/>
            <person name="Submissions S."/>
        </authorList>
    </citation>
    <scope>NUCLEOTIDE SEQUENCE [LARGE SCALE GENOMIC DNA]</scope>
    <source>
        <strain evidence="2">DSM 23966</strain>
    </source>
</reference>
<dbReference type="AlphaFoldDB" id="A0A1T4YTA8"/>
<organism evidence="1 2">
    <name type="scientific">Sporosarcina newyorkensis</name>
    <dbReference type="NCBI Taxonomy" id="759851"/>
    <lineage>
        <taxon>Bacteria</taxon>
        <taxon>Bacillati</taxon>
        <taxon>Bacillota</taxon>
        <taxon>Bacilli</taxon>
        <taxon>Bacillales</taxon>
        <taxon>Caryophanaceae</taxon>
        <taxon>Sporosarcina</taxon>
    </lineage>
</organism>
<protein>
    <submittedName>
        <fullName evidence="1">Uncharacterized protein</fullName>
    </submittedName>
</protein>
<accession>A0A1T4YTA8</accession>
<sequence>MELTLKKEAVLDEIKICQNLIDEYKGKLDKAKENFGYMTDRLAVLQALDEKLNGMSKMINAEDINQLTTQRFDLAPEIKKYQSNISNLQVQLNALNELLD</sequence>
<evidence type="ECO:0000313" key="2">
    <source>
        <dbReference type="Proteomes" id="UP000190042"/>
    </source>
</evidence>
<keyword evidence="2" id="KW-1185">Reference proteome</keyword>
<name>A0A1T4YTA8_9BACL</name>
<dbReference type="EMBL" id="FUYJ01000009">
    <property type="protein sequence ID" value="SKB05064.1"/>
    <property type="molecule type" value="Genomic_DNA"/>
</dbReference>
<gene>
    <name evidence="1" type="ORF">SAMN04244570_3543</name>
</gene>
<proteinExistence type="predicted"/>